<evidence type="ECO:0000256" key="6">
    <source>
        <dbReference type="ARBA" id="ARBA00026055"/>
    </source>
</evidence>
<name>A0A8H5FUS6_9AGAR</name>
<comment type="similarity">
    <text evidence="2">Belongs to the TBCC family.</text>
</comment>
<dbReference type="Gene3D" id="2.160.20.70">
    <property type="match status" value="1"/>
</dbReference>
<comment type="caution">
    <text evidence="9">The sequence shown here is derived from an EMBL/GenBank/DDBJ whole genome shotgun (WGS) entry which is preliminary data.</text>
</comment>
<accession>A0A8H5FUS6</accession>
<feature type="region of interest" description="Disordered" evidence="7">
    <location>
        <begin position="283"/>
        <end position="319"/>
    </location>
</feature>
<dbReference type="InterPro" id="IPR017901">
    <property type="entry name" value="C-CAP_CF_C-like"/>
</dbReference>
<keyword evidence="4" id="KW-0007">Acetylation</keyword>
<evidence type="ECO:0000313" key="10">
    <source>
        <dbReference type="Proteomes" id="UP000559027"/>
    </source>
</evidence>
<dbReference type="InterPro" id="IPR012945">
    <property type="entry name" value="Tubulin-bd_cofactor_C_dom"/>
</dbReference>
<feature type="region of interest" description="Disordered" evidence="7">
    <location>
        <begin position="102"/>
        <end position="135"/>
    </location>
</feature>
<dbReference type="Pfam" id="PF16752">
    <property type="entry name" value="TBCC_N"/>
    <property type="match status" value="1"/>
</dbReference>
<dbReference type="SMART" id="SM00673">
    <property type="entry name" value="CARP"/>
    <property type="match status" value="1"/>
</dbReference>
<evidence type="ECO:0000256" key="2">
    <source>
        <dbReference type="ARBA" id="ARBA00008848"/>
    </source>
</evidence>
<dbReference type="Gene3D" id="1.20.58.1250">
    <property type="entry name" value="Tubulin Binding Cofactor C, N-terminal domain"/>
    <property type="match status" value="1"/>
</dbReference>
<sequence>MSSGNDHAVWTFSQSFTSDFRSNRLELEKRLESLKASPTPDAIQALSADIAKLAKTLSDATGSLPSYDQKLYETACQLHALETNLNRLRAATTTKPKFAFKRKTAAESPPSTITPSESTKGALISTSPQPSSSNSFISSHTHTYLTITSLVGSPPASDLTISDLDHCILNLLSTKDDLQLDISAIHLRKISNSVLLLPIINGSILIHDLSRCVIVLGCHQFRMHSSTKVDVFLSISSNPIIEDGHDVRFAPYPRALLTPEQPQESITTPPAVQDFSHIRNTPSPNWIHMEESDTSRPWPMGPLHSRSEIESSLQDILPA</sequence>
<dbReference type="InterPro" id="IPR027684">
    <property type="entry name" value="TBCC"/>
</dbReference>
<dbReference type="Proteomes" id="UP000559027">
    <property type="component" value="Unassembled WGS sequence"/>
</dbReference>
<protein>
    <recommendedName>
        <fullName evidence="8">C-CAP/cofactor C-like domain-containing protein</fullName>
    </recommendedName>
</protein>
<comment type="subcellular location">
    <subcellularLocation>
        <location evidence="1">Cytoplasm</location>
    </subcellularLocation>
</comment>
<dbReference type="PROSITE" id="PS51329">
    <property type="entry name" value="C_CAP_COFACTOR_C"/>
    <property type="match status" value="1"/>
</dbReference>
<dbReference type="OrthoDB" id="194775at2759"/>
<comment type="subunit">
    <text evidence="6">Supercomplex made of cofactors A to E. Cofactors A and D function by capturing and stabilizing tubulin in a quasi-native conformation. Cofactor E binds to the cofactor D-tubulin complex; interaction with cofactor C then causes the release of tubulin polypeptides that are committed to the native state.</text>
</comment>
<dbReference type="EMBL" id="JAACJO010000014">
    <property type="protein sequence ID" value="KAF5350545.1"/>
    <property type="molecule type" value="Genomic_DNA"/>
</dbReference>
<gene>
    <name evidence="9" type="ORF">D9756_008724</name>
</gene>
<evidence type="ECO:0000313" key="9">
    <source>
        <dbReference type="EMBL" id="KAF5350545.1"/>
    </source>
</evidence>
<keyword evidence="10" id="KW-1185">Reference proteome</keyword>
<dbReference type="GO" id="GO:0005737">
    <property type="term" value="C:cytoplasm"/>
    <property type="evidence" value="ECO:0007669"/>
    <property type="project" value="UniProtKB-SubCell"/>
</dbReference>
<evidence type="ECO:0000256" key="4">
    <source>
        <dbReference type="ARBA" id="ARBA00022990"/>
    </source>
</evidence>
<proteinExistence type="inferred from homology"/>
<evidence type="ECO:0000256" key="7">
    <source>
        <dbReference type="SAM" id="MobiDB-lite"/>
    </source>
</evidence>
<evidence type="ECO:0000256" key="3">
    <source>
        <dbReference type="ARBA" id="ARBA00022490"/>
    </source>
</evidence>
<dbReference type="InterPro" id="IPR006599">
    <property type="entry name" value="CARP_motif"/>
</dbReference>
<dbReference type="InterPro" id="IPR038397">
    <property type="entry name" value="TBCC_N_sf"/>
</dbReference>
<keyword evidence="3" id="KW-0963">Cytoplasm</keyword>
<keyword evidence="5" id="KW-0143">Chaperone</keyword>
<evidence type="ECO:0000256" key="1">
    <source>
        <dbReference type="ARBA" id="ARBA00004496"/>
    </source>
</evidence>
<evidence type="ECO:0000256" key="5">
    <source>
        <dbReference type="ARBA" id="ARBA00023186"/>
    </source>
</evidence>
<feature type="domain" description="C-CAP/cofactor C-like" evidence="8">
    <location>
        <begin position="115"/>
        <end position="298"/>
    </location>
</feature>
<dbReference type="PANTHER" id="PTHR15139:SF0">
    <property type="entry name" value="TUBULIN-SPECIFIC CHAPERONE C"/>
    <property type="match status" value="1"/>
</dbReference>
<dbReference type="Pfam" id="PF07986">
    <property type="entry name" value="TBCC"/>
    <property type="match status" value="1"/>
</dbReference>
<reference evidence="9 10" key="1">
    <citation type="journal article" date="2020" name="ISME J.">
        <title>Uncovering the hidden diversity of litter-decomposition mechanisms in mushroom-forming fungi.</title>
        <authorList>
            <person name="Floudas D."/>
            <person name="Bentzer J."/>
            <person name="Ahren D."/>
            <person name="Johansson T."/>
            <person name="Persson P."/>
            <person name="Tunlid A."/>
        </authorList>
    </citation>
    <scope>NUCLEOTIDE SEQUENCE [LARGE SCALE GENOMIC DNA]</scope>
    <source>
        <strain evidence="9 10">CBS 146.42</strain>
    </source>
</reference>
<dbReference type="InterPro" id="IPR016098">
    <property type="entry name" value="CAP/MinC_C"/>
</dbReference>
<feature type="compositionally biased region" description="Polar residues" evidence="7">
    <location>
        <begin position="310"/>
        <end position="319"/>
    </location>
</feature>
<feature type="compositionally biased region" description="Low complexity" evidence="7">
    <location>
        <begin position="106"/>
        <end position="135"/>
    </location>
</feature>
<dbReference type="InterPro" id="IPR031925">
    <property type="entry name" value="TBCC_N"/>
</dbReference>
<organism evidence="9 10">
    <name type="scientific">Leucocoprinus leucothites</name>
    <dbReference type="NCBI Taxonomy" id="201217"/>
    <lineage>
        <taxon>Eukaryota</taxon>
        <taxon>Fungi</taxon>
        <taxon>Dikarya</taxon>
        <taxon>Basidiomycota</taxon>
        <taxon>Agaricomycotina</taxon>
        <taxon>Agaricomycetes</taxon>
        <taxon>Agaricomycetidae</taxon>
        <taxon>Agaricales</taxon>
        <taxon>Agaricineae</taxon>
        <taxon>Agaricaceae</taxon>
        <taxon>Leucocoprinus</taxon>
    </lineage>
</organism>
<dbReference type="PANTHER" id="PTHR15139">
    <property type="entry name" value="TUBULIN FOLDING COFACTOR C"/>
    <property type="match status" value="1"/>
</dbReference>
<dbReference type="GO" id="GO:0015631">
    <property type="term" value="F:tubulin binding"/>
    <property type="evidence" value="ECO:0007669"/>
    <property type="project" value="InterPro"/>
</dbReference>
<dbReference type="AlphaFoldDB" id="A0A8H5FUS6"/>
<dbReference type="GO" id="GO:0007021">
    <property type="term" value="P:tubulin complex assembly"/>
    <property type="evidence" value="ECO:0007669"/>
    <property type="project" value="TreeGrafter"/>
</dbReference>
<dbReference type="GO" id="GO:0007023">
    <property type="term" value="P:post-chaperonin tubulin folding pathway"/>
    <property type="evidence" value="ECO:0007669"/>
    <property type="project" value="InterPro"/>
</dbReference>
<evidence type="ECO:0000259" key="8">
    <source>
        <dbReference type="PROSITE" id="PS51329"/>
    </source>
</evidence>